<proteinExistence type="predicted"/>
<organism evidence="1 2">
    <name type="scientific">Musa balbisiana</name>
    <name type="common">Banana</name>
    <dbReference type="NCBI Taxonomy" id="52838"/>
    <lineage>
        <taxon>Eukaryota</taxon>
        <taxon>Viridiplantae</taxon>
        <taxon>Streptophyta</taxon>
        <taxon>Embryophyta</taxon>
        <taxon>Tracheophyta</taxon>
        <taxon>Spermatophyta</taxon>
        <taxon>Magnoliopsida</taxon>
        <taxon>Liliopsida</taxon>
        <taxon>Zingiberales</taxon>
        <taxon>Musaceae</taxon>
        <taxon>Musa</taxon>
    </lineage>
</organism>
<dbReference type="EMBL" id="PYDT01000009">
    <property type="protein sequence ID" value="THU50272.1"/>
    <property type="molecule type" value="Genomic_DNA"/>
</dbReference>
<name>A0A4S8IRG2_MUSBA</name>
<dbReference type="Proteomes" id="UP000317650">
    <property type="component" value="Chromosome 6"/>
</dbReference>
<accession>A0A4S8IRG2</accession>
<gene>
    <name evidence="1" type="ORF">C4D60_Mb06t18440</name>
</gene>
<dbReference type="AlphaFoldDB" id="A0A4S8IRG2"/>
<protein>
    <submittedName>
        <fullName evidence="1">Uncharacterized protein</fullName>
    </submittedName>
</protein>
<sequence>MCWNTLKVQSYFGKDLDLAYKDGYICLARKGEGDLKISNDRKKLSCAKEVNEEDSFSQLKW</sequence>
<keyword evidence="2" id="KW-1185">Reference proteome</keyword>
<reference evidence="1 2" key="1">
    <citation type="journal article" date="2019" name="Nat. Plants">
        <title>Genome sequencing of Musa balbisiana reveals subgenome evolution and function divergence in polyploid bananas.</title>
        <authorList>
            <person name="Yao X."/>
        </authorList>
    </citation>
    <scope>NUCLEOTIDE SEQUENCE [LARGE SCALE GENOMIC DNA]</scope>
    <source>
        <strain evidence="2">cv. DH-PKW</strain>
        <tissue evidence="1">Leaves</tissue>
    </source>
</reference>
<evidence type="ECO:0000313" key="1">
    <source>
        <dbReference type="EMBL" id="THU50272.1"/>
    </source>
</evidence>
<comment type="caution">
    <text evidence="1">The sequence shown here is derived from an EMBL/GenBank/DDBJ whole genome shotgun (WGS) entry which is preliminary data.</text>
</comment>
<evidence type="ECO:0000313" key="2">
    <source>
        <dbReference type="Proteomes" id="UP000317650"/>
    </source>
</evidence>